<evidence type="ECO:0000256" key="1">
    <source>
        <dbReference type="ARBA" id="ARBA00004370"/>
    </source>
</evidence>
<dbReference type="PROSITE" id="PS51779">
    <property type="entry name" value="POTRA"/>
    <property type="match status" value="1"/>
</dbReference>
<dbReference type="GO" id="GO:0051301">
    <property type="term" value="P:cell division"/>
    <property type="evidence" value="ECO:0007669"/>
    <property type="project" value="UniProtKB-KW"/>
</dbReference>
<name>R1AVN0_9FIRM</name>
<keyword evidence="6" id="KW-0472">Membrane</keyword>
<dbReference type="eggNOG" id="COG1589">
    <property type="taxonomic scope" value="Bacteria"/>
</dbReference>
<dbReference type="PANTHER" id="PTHR37820:SF1">
    <property type="entry name" value="CELL DIVISION PROTEIN FTSQ"/>
    <property type="match status" value="1"/>
</dbReference>
<dbReference type="RefSeq" id="WP_006308840.1">
    <property type="nucleotide sequence ID" value="NZ_ARZA01000066.1"/>
</dbReference>
<keyword evidence="2" id="KW-1003">Cell membrane</keyword>
<dbReference type="STRING" id="1304284.L21TH_0617"/>
<dbReference type="Gene3D" id="3.10.20.310">
    <property type="entry name" value="membrane protein fhac"/>
    <property type="match status" value="1"/>
</dbReference>
<keyword evidence="4" id="KW-0812">Transmembrane</keyword>
<evidence type="ECO:0000256" key="3">
    <source>
        <dbReference type="ARBA" id="ARBA00022618"/>
    </source>
</evidence>
<dbReference type="OrthoDB" id="1953902at2"/>
<feature type="domain" description="POTRA" evidence="8">
    <location>
        <begin position="40"/>
        <end position="108"/>
    </location>
</feature>
<dbReference type="AlphaFoldDB" id="R1AVN0"/>
<evidence type="ECO:0000256" key="7">
    <source>
        <dbReference type="ARBA" id="ARBA00023306"/>
    </source>
</evidence>
<dbReference type="InterPro" id="IPR034746">
    <property type="entry name" value="POTRA"/>
</dbReference>
<gene>
    <name evidence="9" type="ORF">L21TH_0617</name>
</gene>
<keyword evidence="3 9" id="KW-0132">Cell division</keyword>
<protein>
    <submittedName>
        <fullName evidence="9">Cell division protein FtsQ</fullName>
    </submittedName>
</protein>
<dbReference type="Pfam" id="PF08478">
    <property type="entry name" value="POTRA_1"/>
    <property type="match status" value="1"/>
</dbReference>
<keyword evidence="7" id="KW-0131">Cell cycle</keyword>
<evidence type="ECO:0000313" key="9">
    <source>
        <dbReference type="EMBL" id="EOD01263.1"/>
    </source>
</evidence>
<comment type="caution">
    <text evidence="9">The sequence shown here is derived from an EMBL/GenBank/DDBJ whole genome shotgun (WGS) entry which is preliminary data.</text>
</comment>
<dbReference type="EMBL" id="ARZA01000066">
    <property type="protein sequence ID" value="EOD01263.1"/>
    <property type="molecule type" value="Genomic_DNA"/>
</dbReference>
<dbReference type="GO" id="GO:0005886">
    <property type="term" value="C:plasma membrane"/>
    <property type="evidence" value="ECO:0007669"/>
    <property type="project" value="TreeGrafter"/>
</dbReference>
<comment type="subcellular location">
    <subcellularLocation>
        <location evidence="1">Membrane</location>
    </subcellularLocation>
</comment>
<evidence type="ECO:0000313" key="10">
    <source>
        <dbReference type="Proteomes" id="UP000013378"/>
    </source>
</evidence>
<keyword evidence="5" id="KW-1133">Transmembrane helix</keyword>
<evidence type="ECO:0000256" key="2">
    <source>
        <dbReference type="ARBA" id="ARBA00022475"/>
    </source>
</evidence>
<dbReference type="Proteomes" id="UP000013378">
    <property type="component" value="Unassembled WGS sequence"/>
</dbReference>
<reference evidence="9 10" key="1">
    <citation type="journal article" date="2015" name="Geomicrobiol. J.">
        <title>Caldisalinibacter kiritimatiensis gen. nov., sp. nov., a moderately thermohalophilic thiosulfate-reducing bacterium from a hypersaline microbial mat.</title>
        <authorList>
            <person name="Ben Hania W."/>
            <person name="Joseph M."/>
            <person name="Fiebig A."/>
            <person name="Bunk B."/>
            <person name="Klenk H.-P."/>
            <person name="Fardeau M.-L."/>
            <person name="Spring S."/>
        </authorList>
    </citation>
    <scope>NUCLEOTIDE SEQUENCE [LARGE SCALE GENOMIC DNA]</scope>
    <source>
        <strain evidence="9 10">L21-TH-D2</strain>
    </source>
</reference>
<sequence>MKRNRGIDRKIRKKKNGLMFIMMILTISIFLILFTKTVFFQVSKIEVIGNNVLNKEKVILASGIMENENIFKINVKQAEKNLLLHPYIKKVDIYRKIPNRILINIEERKEIITIPCVSSYIYLDEEGIVLDILAEKKDTTLVKVRGLKVKNITKGEKIILEENQNINGIIELVKKCEDVDMIEMIDYVTMNDESILVIALKTGTKVALNAQDNVKYKLEFTKEILKKREEENLELKGMIDFTKGDNPIFRQDTM</sequence>
<dbReference type="PANTHER" id="PTHR37820">
    <property type="entry name" value="CELL DIVISION PROTEIN DIVIB"/>
    <property type="match status" value="1"/>
</dbReference>
<dbReference type="InterPro" id="IPR050487">
    <property type="entry name" value="FtsQ_DivIB"/>
</dbReference>
<accession>R1AVN0</accession>
<organism evidence="9 10">
    <name type="scientific">Caldisalinibacter kiritimatiensis</name>
    <dbReference type="NCBI Taxonomy" id="1304284"/>
    <lineage>
        <taxon>Bacteria</taxon>
        <taxon>Bacillati</taxon>
        <taxon>Bacillota</taxon>
        <taxon>Tissierellia</taxon>
        <taxon>Tissierellales</taxon>
        <taxon>Thermohalobacteraceae</taxon>
        <taxon>Caldisalinibacter</taxon>
    </lineage>
</organism>
<dbReference type="InterPro" id="IPR013685">
    <property type="entry name" value="POTRA_FtsQ_type"/>
</dbReference>
<evidence type="ECO:0000256" key="5">
    <source>
        <dbReference type="ARBA" id="ARBA00022989"/>
    </source>
</evidence>
<proteinExistence type="predicted"/>
<evidence type="ECO:0000259" key="8">
    <source>
        <dbReference type="PROSITE" id="PS51779"/>
    </source>
</evidence>
<keyword evidence="10" id="KW-1185">Reference proteome</keyword>
<evidence type="ECO:0000256" key="4">
    <source>
        <dbReference type="ARBA" id="ARBA00022692"/>
    </source>
</evidence>
<evidence type="ECO:0000256" key="6">
    <source>
        <dbReference type="ARBA" id="ARBA00023136"/>
    </source>
</evidence>